<keyword evidence="2" id="KW-1185">Reference proteome</keyword>
<organism evidence="2 3">
    <name type="scientific">Mesorhabditis belari</name>
    <dbReference type="NCBI Taxonomy" id="2138241"/>
    <lineage>
        <taxon>Eukaryota</taxon>
        <taxon>Metazoa</taxon>
        <taxon>Ecdysozoa</taxon>
        <taxon>Nematoda</taxon>
        <taxon>Chromadorea</taxon>
        <taxon>Rhabditida</taxon>
        <taxon>Rhabditina</taxon>
        <taxon>Rhabditomorpha</taxon>
        <taxon>Rhabditoidea</taxon>
        <taxon>Rhabditidae</taxon>
        <taxon>Mesorhabditinae</taxon>
        <taxon>Mesorhabditis</taxon>
    </lineage>
</organism>
<dbReference type="PANTHER" id="PTHR45830">
    <property type="entry name" value="SERPENTINE RECEPTOR, CLASS I"/>
    <property type="match status" value="1"/>
</dbReference>
<proteinExistence type="predicted"/>
<sequence length="357" mass="41143">MIIDVSLYEKIHYCFFCLGVLCLPLNVYGHRAIRKATPKRMQSYRYCLSGYQICCLSFDLFAATSITPIACFPAKCAFSLGLASFLGISLTFQGVIACFWISLMLSFLGLAILQRQQSILPDDHWLSFSAYPKFQYFIGFLFLFVHPITPASIFAYFLVTSDVPRGVREALQDYPALVNCILQPTAFCMDSSWKPFNIYPPPLFYFSFILFVSGLLMVPTYMSLYQQRKIMSAKTLKLQKKWLYNLNVQFGVFSMVFVVPVTWFGLVFFLSIDDIAGLNIIPTIMASLHGTINTIVLFTLYESYQKFAIDELREVLREIRRLFFLLFFKSRKTEDIRNNRQHSLHTSVVSVLSDRHC</sequence>
<keyword evidence="1" id="KW-0812">Transmembrane</keyword>
<evidence type="ECO:0000256" key="1">
    <source>
        <dbReference type="SAM" id="Phobius"/>
    </source>
</evidence>
<reference evidence="3" key="1">
    <citation type="submission" date="2024-02" db="UniProtKB">
        <authorList>
            <consortium name="WormBaseParasite"/>
        </authorList>
    </citation>
    <scope>IDENTIFICATION</scope>
</reference>
<protein>
    <recommendedName>
        <fullName evidence="4">Serpentine Receptor, class H</fullName>
    </recommendedName>
</protein>
<feature type="transmembrane region" description="Helical" evidence="1">
    <location>
        <begin position="134"/>
        <end position="159"/>
    </location>
</feature>
<dbReference type="PANTHER" id="PTHR45830:SF15">
    <property type="entry name" value="SERPENTINE RECEPTOR, CLASS I"/>
    <property type="match status" value="1"/>
</dbReference>
<feature type="transmembrane region" description="Helical" evidence="1">
    <location>
        <begin position="90"/>
        <end position="113"/>
    </location>
</feature>
<feature type="transmembrane region" description="Helical" evidence="1">
    <location>
        <begin position="246"/>
        <end position="272"/>
    </location>
</feature>
<feature type="transmembrane region" description="Helical" evidence="1">
    <location>
        <begin position="203"/>
        <end position="225"/>
    </location>
</feature>
<dbReference type="Proteomes" id="UP000887575">
    <property type="component" value="Unassembled WGS sequence"/>
</dbReference>
<feature type="transmembrane region" description="Helical" evidence="1">
    <location>
        <begin position="278"/>
        <end position="301"/>
    </location>
</feature>
<evidence type="ECO:0000313" key="3">
    <source>
        <dbReference type="WBParaSite" id="MBELARI_LOCUS13188"/>
    </source>
</evidence>
<evidence type="ECO:0000313" key="2">
    <source>
        <dbReference type="Proteomes" id="UP000887575"/>
    </source>
</evidence>
<keyword evidence="1" id="KW-0472">Membrane</keyword>
<dbReference type="InterPro" id="IPR019422">
    <property type="entry name" value="7TM_GPCR_serpentine_rcpt_Srh"/>
</dbReference>
<dbReference type="Pfam" id="PF10318">
    <property type="entry name" value="7TM_GPCR_Srh"/>
    <property type="match status" value="1"/>
</dbReference>
<dbReference type="WBParaSite" id="MBELARI_LOCUS13188">
    <property type="protein sequence ID" value="MBELARI_LOCUS13188"/>
    <property type="gene ID" value="MBELARI_LOCUS13188"/>
</dbReference>
<name>A0AAF3EGU0_9BILA</name>
<feature type="transmembrane region" description="Helical" evidence="1">
    <location>
        <begin position="12"/>
        <end position="29"/>
    </location>
</feature>
<accession>A0AAF3EGU0</accession>
<keyword evidence="1" id="KW-1133">Transmembrane helix</keyword>
<dbReference type="AlphaFoldDB" id="A0AAF3EGU0"/>
<feature type="transmembrane region" description="Helical" evidence="1">
    <location>
        <begin position="50"/>
        <end position="70"/>
    </location>
</feature>
<evidence type="ECO:0008006" key="4">
    <source>
        <dbReference type="Google" id="ProtNLM"/>
    </source>
</evidence>